<proteinExistence type="predicted"/>
<accession>X0VH42</accession>
<organism evidence="1">
    <name type="scientific">marine sediment metagenome</name>
    <dbReference type="NCBI Taxonomy" id="412755"/>
    <lineage>
        <taxon>unclassified sequences</taxon>
        <taxon>metagenomes</taxon>
        <taxon>ecological metagenomes</taxon>
    </lineage>
</organism>
<sequence>MIEIKECPTCKTLKDSRPTPDGDEVCPNCGDNEMMDFEGFDKADFDYKEQKENN</sequence>
<reference evidence="1" key="1">
    <citation type="journal article" date="2014" name="Front. Microbiol.">
        <title>High frequency of phylogenetically diverse reductive dehalogenase-homologous genes in deep subseafloor sedimentary metagenomes.</title>
        <authorList>
            <person name="Kawai M."/>
            <person name="Futagami T."/>
            <person name="Toyoda A."/>
            <person name="Takaki Y."/>
            <person name="Nishi S."/>
            <person name="Hori S."/>
            <person name="Arai W."/>
            <person name="Tsubouchi T."/>
            <person name="Morono Y."/>
            <person name="Uchiyama I."/>
            <person name="Ito T."/>
            <person name="Fujiyama A."/>
            <person name="Inagaki F."/>
            <person name="Takami H."/>
        </authorList>
    </citation>
    <scope>NUCLEOTIDE SEQUENCE</scope>
    <source>
        <strain evidence="1">Expedition CK06-06</strain>
    </source>
</reference>
<dbReference type="AlphaFoldDB" id="X0VH42"/>
<name>X0VH42_9ZZZZ</name>
<evidence type="ECO:0000313" key="1">
    <source>
        <dbReference type="EMBL" id="GAG11798.1"/>
    </source>
</evidence>
<comment type="caution">
    <text evidence="1">The sequence shown here is derived from an EMBL/GenBank/DDBJ whole genome shotgun (WGS) entry which is preliminary data.</text>
</comment>
<gene>
    <name evidence="1" type="ORF">S01H1_39288</name>
</gene>
<protein>
    <submittedName>
        <fullName evidence="1">Uncharacterized protein</fullName>
    </submittedName>
</protein>
<dbReference type="EMBL" id="BARS01024784">
    <property type="protein sequence ID" value="GAG11798.1"/>
    <property type="molecule type" value="Genomic_DNA"/>
</dbReference>